<dbReference type="AlphaFoldDB" id="A0A4R8BWX1"/>
<evidence type="ECO:0000313" key="1">
    <source>
        <dbReference type="EMBL" id="TDW66331.1"/>
    </source>
</evidence>
<gene>
    <name evidence="1" type="ORF">EV653_6357</name>
</gene>
<keyword evidence="2" id="KW-1185">Reference proteome</keyword>
<accession>A0A4R8BWX1</accession>
<protein>
    <submittedName>
        <fullName evidence="1">Uncharacterized protein</fullName>
    </submittedName>
</protein>
<name>A0A4R8BWX1_9ACTN</name>
<dbReference type="Proteomes" id="UP000295146">
    <property type="component" value="Unassembled WGS sequence"/>
</dbReference>
<organism evidence="1 2">
    <name type="scientific">Kribbella pratensis</name>
    <dbReference type="NCBI Taxonomy" id="2512112"/>
    <lineage>
        <taxon>Bacteria</taxon>
        <taxon>Bacillati</taxon>
        <taxon>Actinomycetota</taxon>
        <taxon>Actinomycetes</taxon>
        <taxon>Propionibacteriales</taxon>
        <taxon>Kribbellaceae</taxon>
        <taxon>Kribbella</taxon>
    </lineage>
</organism>
<sequence length="85" mass="9045">MSEQHGIADAGNVVVPAVLALEAAGFELSEQEGGTMIAVSDRGTFIAESPVALLGLVKLIELRGWSWQATDTEINTTIERFGWGD</sequence>
<reference evidence="1 2" key="1">
    <citation type="submission" date="2019-03" db="EMBL/GenBank/DDBJ databases">
        <title>Genomic Encyclopedia of Type Strains, Phase III (KMG-III): the genomes of soil and plant-associated and newly described type strains.</title>
        <authorList>
            <person name="Whitman W."/>
        </authorList>
    </citation>
    <scope>NUCLEOTIDE SEQUENCE [LARGE SCALE GENOMIC DNA]</scope>
    <source>
        <strain evidence="1 2">VKM Ac-2573</strain>
    </source>
</reference>
<comment type="caution">
    <text evidence="1">The sequence shown here is derived from an EMBL/GenBank/DDBJ whole genome shotgun (WGS) entry which is preliminary data.</text>
</comment>
<proteinExistence type="predicted"/>
<evidence type="ECO:0000313" key="2">
    <source>
        <dbReference type="Proteomes" id="UP000295146"/>
    </source>
</evidence>
<dbReference type="EMBL" id="SODP01000003">
    <property type="protein sequence ID" value="TDW66331.1"/>
    <property type="molecule type" value="Genomic_DNA"/>
</dbReference>
<dbReference type="RefSeq" id="WP_202871913.1">
    <property type="nucleotide sequence ID" value="NZ_SODP01000003.1"/>
</dbReference>